<protein>
    <submittedName>
        <fullName evidence="3">Uncharacterized protein</fullName>
    </submittedName>
</protein>
<dbReference type="EMBL" id="JAUJFL010000002">
    <property type="protein sequence ID" value="KAK2610039.1"/>
    <property type="molecule type" value="Genomic_DNA"/>
</dbReference>
<dbReference type="Proteomes" id="UP001265746">
    <property type="component" value="Unassembled WGS sequence"/>
</dbReference>
<keyword evidence="2" id="KW-1133">Transmembrane helix</keyword>
<evidence type="ECO:0000313" key="4">
    <source>
        <dbReference type="Proteomes" id="UP001265746"/>
    </source>
</evidence>
<keyword evidence="2" id="KW-0812">Transmembrane</keyword>
<evidence type="ECO:0000313" key="3">
    <source>
        <dbReference type="EMBL" id="KAK2610039.1"/>
    </source>
</evidence>
<keyword evidence="2" id="KW-0472">Membrane</keyword>
<reference evidence="3" key="1">
    <citation type="submission" date="2023-06" db="EMBL/GenBank/DDBJ databases">
        <authorList>
            <person name="Noh H."/>
        </authorList>
    </citation>
    <scope>NUCLEOTIDE SEQUENCE</scope>
    <source>
        <strain evidence="3">DUCC20226</strain>
    </source>
</reference>
<name>A0AAD9SK27_PHOAM</name>
<proteinExistence type="predicted"/>
<keyword evidence="4" id="KW-1185">Reference proteome</keyword>
<feature type="compositionally biased region" description="Basic and acidic residues" evidence="1">
    <location>
        <begin position="287"/>
        <end position="303"/>
    </location>
</feature>
<comment type="caution">
    <text evidence="3">The sequence shown here is derived from an EMBL/GenBank/DDBJ whole genome shotgun (WGS) entry which is preliminary data.</text>
</comment>
<accession>A0AAD9SK27</accession>
<evidence type="ECO:0000256" key="2">
    <source>
        <dbReference type="SAM" id="Phobius"/>
    </source>
</evidence>
<evidence type="ECO:0000256" key="1">
    <source>
        <dbReference type="SAM" id="MobiDB-lite"/>
    </source>
</evidence>
<feature type="transmembrane region" description="Helical" evidence="2">
    <location>
        <begin position="30"/>
        <end position="51"/>
    </location>
</feature>
<sequence>MKEHSKMLGNSTTSIGVYDDTRLHVRQAEWMAVLGLALGIIGLLQSGLFVYSAIMGLGKGEGDPGVPPEWGKPWPFTIATGLEGPKVNASEPLRGSGGPFPEIHLFNDVGDYIGISKDRNAYIGPNMPRALNIYPINRKEHEFQYATFAILEAKGHGRDPLCIVDLGIGSPNAIEKEGASVFNAYTARSCGAAWYHSGVYRKGENGRKSLTPCFWLGGYNVHGMQVHLPSHTSEQTHIPMDIINATTESAHDFFCNRPAVLSFWSRLPDKHKVPGLLVTDLGKRGEKTLNDTLREHEGKEKPGRPTPRGSVPSPHEDTITIARKLPSHGLSAIELCEDALSRGPDYVNLPEGKFCRISDKTLWPTCDYHSPDGQRDNCFDAGSRQLVIGGKVTRSKPYSREINYPLE</sequence>
<dbReference type="AlphaFoldDB" id="A0AAD9SK27"/>
<organism evidence="3 4">
    <name type="scientific">Phomopsis amygdali</name>
    <name type="common">Fusicoccum amygdali</name>
    <dbReference type="NCBI Taxonomy" id="1214568"/>
    <lineage>
        <taxon>Eukaryota</taxon>
        <taxon>Fungi</taxon>
        <taxon>Dikarya</taxon>
        <taxon>Ascomycota</taxon>
        <taxon>Pezizomycotina</taxon>
        <taxon>Sordariomycetes</taxon>
        <taxon>Sordariomycetidae</taxon>
        <taxon>Diaporthales</taxon>
        <taxon>Diaporthaceae</taxon>
        <taxon>Diaporthe</taxon>
    </lineage>
</organism>
<feature type="region of interest" description="Disordered" evidence="1">
    <location>
        <begin position="287"/>
        <end position="316"/>
    </location>
</feature>
<gene>
    <name evidence="3" type="ORF">N8I77_003499</name>
</gene>